<dbReference type="Gene3D" id="3.40.50.1110">
    <property type="entry name" value="SGNH hydrolase"/>
    <property type="match status" value="1"/>
</dbReference>
<dbReference type="Pfam" id="PF13472">
    <property type="entry name" value="Lipase_GDSL_2"/>
    <property type="match status" value="1"/>
</dbReference>
<dbReference type="PANTHER" id="PTHR30383">
    <property type="entry name" value="THIOESTERASE 1/PROTEASE 1/LYSOPHOSPHOLIPASE L1"/>
    <property type="match status" value="1"/>
</dbReference>
<dbReference type="OrthoDB" id="9796689at2"/>
<organism evidence="3 4">
    <name type="scientific">Chitinophaga terrae</name>
    <name type="common">ex Kim and Jung 2007</name>
    <dbReference type="NCBI Taxonomy" id="408074"/>
    <lineage>
        <taxon>Bacteria</taxon>
        <taxon>Pseudomonadati</taxon>
        <taxon>Bacteroidota</taxon>
        <taxon>Chitinophagia</taxon>
        <taxon>Chitinophagales</taxon>
        <taxon>Chitinophagaceae</taxon>
        <taxon>Chitinophaga</taxon>
    </lineage>
</organism>
<dbReference type="InterPro" id="IPR051532">
    <property type="entry name" value="Ester_Hydrolysis_Enzymes"/>
</dbReference>
<dbReference type="SUPFAM" id="SSF52266">
    <property type="entry name" value="SGNH hydrolase"/>
    <property type="match status" value="1"/>
</dbReference>
<sequence>MFRRLIILSVFVFSVIAVAAQVSNVNIVFIGNSITRGAGLPNAAEEAAPAKAVAWLQQQLKGKVAFSNQGVNGATTVDFLPSTNRLFNKVTDAANQYKDDPTAQLVFSMVLGTNDSAIEGPNGAPVSPAQYEKNVKAIIDSLLKMYPQSIIILHHPIWYSPNTQNRSRYLAEGLARLQTYFPVLDKMPAAYPSKVFVGYTKGFIYFSKHPELFQQEKGGQGIFHLHPNPEGAAVLGTEWGKAIRKVLKIKGIN</sequence>
<evidence type="ECO:0000256" key="1">
    <source>
        <dbReference type="SAM" id="SignalP"/>
    </source>
</evidence>
<reference evidence="4" key="1">
    <citation type="submission" date="2016-10" db="EMBL/GenBank/DDBJ databases">
        <authorList>
            <person name="Varghese N."/>
            <person name="Submissions S."/>
        </authorList>
    </citation>
    <scope>NUCLEOTIDE SEQUENCE [LARGE SCALE GENOMIC DNA]</scope>
    <source>
        <strain evidence="4">DSM 23920</strain>
    </source>
</reference>
<dbReference type="PANTHER" id="PTHR30383:SF5">
    <property type="entry name" value="SGNH HYDROLASE-TYPE ESTERASE DOMAIN-CONTAINING PROTEIN"/>
    <property type="match status" value="1"/>
</dbReference>
<dbReference type="STRING" id="408074.SAMN05660909_01997"/>
<keyword evidence="1" id="KW-0732">Signal</keyword>
<proteinExistence type="predicted"/>
<name>A0A1H4BA61_9BACT</name>
<evidence type="ECO:0000259" key="2">
    <source>
        <dbReference type="Pfam" id="PF13472"/>
    </source>
</evidence>
<dbReference type="AlphaFoldDB" id="A0A1H4BA61"/>
<dbReference type="GO" id="GO:0004622">
    <property type="term" value="F:phosphatidylcholine lysophospholipase activity"/>
    <property type="evidence" value="ECO:0007669"/>
    <property type="project" value="TreeGrafter"/>
</dbReference>
<feature type="domain" description="SGNH hydrolase-type esterase" evidence="2">
    <location>
        <begin position="29"/>
        <end position="233"/>
    </location>
</feature>
<accession>A0A1H4BA61</accession>
<dbReference type="Proteomes" id="UP000199656">
    <property type="component" value="Unassembled WGS sequence"/>
</dbReference>
<dbReference type="InterPro" id="IPR013830">
    <property type="entry name" value="SGNH_hydro"/>
</dbReference>
<dbReference type="RefSeq" id="WP_089761170.1">
    <property type="nucleotide sequence ID" value="NZ_BKAT01000037.1"/>
</dbReference>
<protein>
    <submittedName>
        <fullName evidence="3">Lysophospholipase L1</fullName>
    </submittedName>
</protein>
<keyword evidence="4" id="KW-1185">Reference proteome</keyword>
<gene>
    <name evidence="3" type="ORF">SAMN05660909_01997</name>
</gene>
<evidence type="ECO:0000313" key="3">
    <source>
        <dbReference type="EMBL" id="SEA45031.1"/>
    </source>
</evidence>
<evidence type="ECO:0000313" key="4">
    <source>
        <dbReference type="Proteomes" id="UP000199656"/>
    </source>
</evidence>
<feature type="chain" id="PRO_5011587189" evidence="1">
    <location>
        <begin position="20"/>
        <end position="253"/>
    </location>
</feature>
<dbReference type="InterPro" id="IPR036514">
    <property type="entry name" value="SGNH_hydro_sf"/>
</dbReference>
<feature type="signal peptide" evidence="1">
    <location>
        <begin position="1"/>
        <end position="19"/>
    </location>
</feature>
<dbReference type="EMBL" id="FNRL01000007">
    <property type="protein sequence ID" value="SEA45031.1"/>
    <property type="molecule type" value="Genomic_DNA"/>
</dbReference>